<proteinExistence type="predicted"/>
<evidence type="ECO:0000313" key="1">
    <source>
        <dbReference type="EMBL" id="RWR99488.1"/>
    </source>
</evidence>
<evidence type="ECO:0000313" key="2">
    <source>
        <dbReference type="Proteomes" id="UP000285301"/>
    </source>
</evidence>
<dbReference type="EMBL" id="NCKU01014908">
    <property type="protein sequence ID" value="RWR99488.1"/>
    <property type="molecule type" value="Genomic_DNA"/>
</dbReference>
<gene>
    <name evidence="1" type="ORF">B4U79_05001</name>
</gene>
<protein>
    <submittedName>
        <fullName evidence="1">Krab-a domain-containing protein-like protein</fullName>
    </submittedName>
</protein>
<dbReference type="OrthoDB" id="10069439at2759"/>
<name>A0A3S3NPY3_9ACAR</name>
<dbReference type="Proteomes" id="UP000285301">
    <property type="component" value="Unassembled WGS sequence"/>
</dbReference>
<dbReference type="STRING" id="1965070.A0A3S3NPY3"/>
<dbReference type="SUPFAM" id="SSF56672">
    <property type="entry name" value="DNA/RNA polymerases"/>
    <property type="match status" value="1"/>
</dbReference>
<dbReference type="InterPro" id="IPR053134">
    <property type="entry name" value="RNA-dir_DNA_polymerase"/>
</dbReference>
<keyword evidence="2" id="KW-1185">Reference proteome</keyword>
<organism evidence="1 2">
    <name type="scientific">Dinothrombium tinctorium</name>
    <dbReference type="NCBI Taxonomy" id="1965070"/>
    <lineage>
        <taxon>Eukaryota</taxon>
        <taxon>Metazoa</taxon>
        <taxon>Ecdysozoa</taxon>
        <taxon>Arthropoda</taxon>
        <taxon>Chelicerata</taxon>
        <taxon>Arachnida</taxon>
        <taxon>Acari</taxon>
        <taxon>Acariformes</taxon>
        <taxon>Trombidiformes</taxon>
        <taxon>Prostigmata</taxon>
        <taxon>Anystina</taxon>
        <taxon>Parasitengona</taxon>
        <taxon>Trombidioidea</taxon>
        <taxon>Trombidiidae</taxon>
        <taxon>Dinothrombium</taxon>
    </lineage>
</organism>
<dbReference type="AlphaFoldDB" id="A0A3S3NPY3"/>
<dbReference type="PANTHER" id="PTHR24559">
    <property type="entry name" value="TRANSPOSON TY3-I GAG-POL POLYPROTEIN"/>
    <property type="match status" value="1"/>
</dbReference>
<sequence>MKVDRFEFTIRGDLMPAEEKQLINLLRSNLDRFTEDLKELEQCNVLQHEIRTGDNKPFQEALRQIPFAQRAEVDKIVGEMINAGVARPSSSPWASAIVMVKKKDGSWRLCVDYRRLNALSTPDRYPLPRIEDILARIQG</sequence>
<reference evidence="1 2" key="1">
    <citation type="journal article" date="2018" name="Gigascience">
        <title>Genomes of trombidid mites reveal novel predicted allergens and laterally-transferred genes associated with secondary metabolism.</title>
        <authorList>
            <person name="Dong X."/>
            <person name="Chaisiri K."/>
            <person name="Xia D."/>
            <person name="Armstrong S.D."/>
            <person name="Fang Y."/>
            <person name="Donnelly M.J."/>
            <person name="Kadowaki T."/>
            <person name="McGarry J.W."/>
            <person name="Darby A.C."/>
            <person name="Makepeace B.L."/>
        </authorList>
    </citation>
    <scope>NUCLEOTIDE SEQUENCE [LARGE SCALE GENOMIC DNA]</scope>
    <source>
        <strain evidence="1">UoL-WK</strain>
    </source>
</reference>
<dbReference type="GO" id="GO:0071897">
    <property type="term" value="P:DNA biosynthetic process"/>
    <property type="evidence" value="ECO:0007669"/>
    <property type="project" value="UniProtKB-ARBA"/>
</dbReference>
<feature type="non-terminal residue" evidence="1">
    <location>
        <position position="139"/>
    </location>
</feature>
<accession>A0A3S3NPY3</accession>
<dbReference type="PANTHER" id="PTHR24559:SF444">
    <property type="entry name" value="REVERSE TRANSCRIPTASE DOMAIN-CONTAINING PROTEIN"/>
    <property type="match status" value="1"/>
</dbReference>
<dbReference type="Gene3D" id="3.10.10.10">
    <property type="entry name" value="HIV Type 1 Reverse Transcriptase, subunit A, domain 1"/>
    <property type="match status" value="1"/>
</dbReference>
<comment type="caution">
    <text evidence="1">The sequence shown here is derived from an EMBL/GenBank/DDBJ whole genome shotgun (WGS) entry which is preliminary data.</text>
</comment>
<dbReference type="InterPro" id="IPR043502">
    <property type="entry name" value="DNA/RNA_pol_sf"/>
</dbReference>